<feature type="compositionally biased region" description="Low complexity" evidence="1">
    <location>
        <begin position="34"/>
        <end position="48"/>
    </location>
</feature>
<organism evidence="2 3">
    <name type="scientific">Dipteronia sinensis</name>
    <dbReference type="NCBI Taxonomy" id="43782"/>
    <lineage>
        <taxon>Eukaryota</taxon>
        <taxon>Viridiplantae</taxon>
        <taxon>Streptophyta</taxon>
        <taxon>Embryophyta</taxon>
        <taxon>Tracheophyta</taxon>
        <taxon>Spermatophyta</taxon>
        <taxon>Magnoliopsida</taxon>
        <taxon>eudicotyledons</taxon>
        <taxon>Gunneridae</taxon>
        <taxon>Pentapetalae</taxon>
        <taxon>rosids</taxon>
        <taxon>malvids</taxon>
        <taxon>Sapindales</taxon>
        <taxon>Sapindaceae</taxon>
        <taxon>Hippocastanoideae</taxon>
        <taxon>Acereae</taxon>
        <taxon>Dipteronia</taxon>
    </lineage>
</organism>
<feature type="compositionally biased region" description="Acidic residues" evidence="1">
    <location>
        <begin position="393"/>
        <end position="413"/>
    </location>
</feature>
<reference evidence="2" key="1">
    <citation type="journal article" date="2023" name="Plant J.">
        <title>Genome sequences and population genomics provide insights into the demographic history, inbreeding, and mutation load of two 'living fossil' tree species of Dipteronia.</title>
        <authorList>
            <person name="Feng Y."/>
            <person name="Comes H.P."/>
            <person name="Chen J."/>
            <person name="Zhu S."/>
            <person name="Lu R."/>
            <person name="Zhang X."/>
            <person name="Li P."/>
            <person name="Qiu J."/>
            <person name="Olsen K.M."/>
            <person name="Qiu Y."/>
        </authorList>
    </citation>
    <scope>NUCLEOTIDE SEQUENCE</scope>
    <source>
        <strain evidence="2">NBL</strain>
    </source>
</reference>
<gene>
    <name evidence="2" type="ORF">Dsin_022238</name>
</gene>
<dbReference type="EMBL" id="JANJYJ010000007">
    <property type="protein sequence ID" value="KAK3198823.1"/>
    <property type="molecule type" value="Genomic_DNA"/>
</dbReference>
<keyword evidence="3" id="KW-1185">Reference proteome</keyword>
<dbReference type="Proteomes" id="UP001281410">
    <property type="component" value="Unassembled WGS sequence"/>
</dbReference>
<dbReference type="AlphaFoldDB" id="A0AAE0A120"/>
<feature type="compositionally biased region" description="Basic residues" evidence="1">
    <location>
        <begin position="117"/>
        <end position="129"/>
    </location>
</feature>
<name>A0AAE0A120_9ROSI</name>
<feature type="compositionally biased region" description="Low complexity" evidence="1">
    <location>
        <begin position="55"/>
        <end position="73"/>
    </location>
</feature>
<dbReference type="PANTHER" id="PTHR33448:SF4">
    <property type="entry name" value="CHLOROPLAST PROTEIN HCF243"/>
    <property type="match status" value="1"/>
</dbReference>
<evidence type="ECO:0000313" key="2">
    <source>
        <dbReference type="EMBL" id="KAK3198823.1"/>
    </source>
</evidence>
<feature type="region of interest" description="Disordered" evidence="1">
    <location>
        <begin position="198"/>
        <end position="222"/>
    </location>
</feature>
<accession>A0AAE0A120</accession>
<feature type="compositionally biased region" description="Acidic residues" evidence="1">
    <location>
        <begin position="428"/>
        <end position="443"/>
    </location>
</feature>
<feature type="region of interest" description="Disordered" evidence="1">
    <location>
        <begin position="331"/>
        <end position="561"/>
    </location>
</feature>
<feature type="compositionally biased region" description="Acidic residues" evidence="1">
    <location>
        <begin position="251"/>
        <end position="261"/>
    </location>
</feature>
<feature type="compositionally biased region" description="Basic and acidic residues" evidence="1">
    <location>
        <begin position="374"/>
        <end position="391"/>
    </location>
</feature>
<feature type="region of interest" description="Disordered" evidence="1">
    <location>
        <begin position="600"/>
        <end position="622"/>
    </location>
</feature>
<feature type="compositionally biased region" description="Low complexity" evidence="1">
    <location>
        <begin position="444"/>
        <end position="453"/>
    </location>
</feature>
<evidence type="ECO:0000256" key="1">
    <source>
        <dbReference type="SAM" id="MobiDB-lite"/>
    </source>
</evidence>
<feature type="compositionally biased region" description="Acidic residues" evidence="1">
    <location>
        <begin position="475"/>
        <end position="500"/>
    </location>
</feature>
<feature type="region of interest" description="Disordered" evidence="1">
    <location>
        <begin position="1"/>
        <end position="22"/>
    </location>
</feature>
<dbReference type="PANTHER" id="PTHR33448">
    <property type="entry name" value="CHLOROPLAST PROTEIN HCF243-RELATED"/>
    <property type="match status" value="1"/>
</dbReference>
<evidence type="ECO:0000313" key="3">
    <source>
        <dbReference type="Proteomes" id="UP001281410"/>
    </source>
</evidence>
<proteinExistence type="predicted"/>
<comment type="caution">
    <text evidence="2">The sequence shown here is derived from an EMBL/GenBank/DDBJ whole genome shotgun (WGS) entry which is preliminary data.</text>
</comment>
<feature type="region of interest" description="Disordered" evidence="1">
    <location>
        <begin position="246"/>
        <end position="270"/>
    </location>
</feature>
<sequence length="726" mass="80885">MDTDRPPHRCTSSGGSGGGSTTSELFICFTSRLSSSSSMKISSKSILSPGRARDSSQISLSTSLSRRLRNSGSIKGGQASPMFPATNGKKRGCNSFENPEPSSPKVTCIGQVRVKTKKQGKKMRARSKSSRREISFRKTEQTSDANANGNHFHQFQQQECLPHHRNQRWVHLPVTICEALRAFGAEFNCFLPCRSSCTASDSNNKEERASNAGGGGGESGGTSTSCGAVFARWLLAEKIELVVGDAAERDKEDDDDEEEDDMMPRRSQRRHVFDDIVIEEAESKNEILEADDEKEEESRVSICVPPKNALLLMRCRSDPVKMAALANRFWECPPPDEADEEDKKENDNVNGGLVEEEESHPGQETEQLQTEDMFCEKLDSFSQIVDEHQIPEVEVEAEAEVILDSEENEDENDNQQVQVLGDSQKQDQEEEEVLNQSMLEEETAQSASSTETFADLEDEDNVTKSLSENEHVLENEPESAPEQVNEEAFDEESGEDEQELEAIVAEESIETTEKILHEEKEEQEQEEETVTTTTTHERSEPEEPETIPAQETGQQSKERESRNLLPDCLLLMMCEPKLSMEVSKETWVCSTDFIRWHPSEKKPPAPPPQQIVNKTDGCDEPKKRVSIDLPPAPKHQIMQPPRSSCSFPAAHPFVRAHGAQSMNTMVEQKLVGAKHSYEPFSLTRCKSEPLRSSAKLAPEACFWKNRKLEPHRPATTLGVGAAGVGC</sequence>
<feature type="compositionally biased region" description="Basic and acidic residues" evidence="1">
    <location>
        <begin position="511"/>
        <end position="520"/>
    </location>
</feature>
<feature type="region of interest" description="Disordered" evidence="1">
    <location>
        <begin position="117"/>
        <end position="148"/>
    </location>
</feature>
<feature type="region of interest" description="Disordered" evidence="1">
    <location>
        <begin position="34"/>
        <end position="85"/>
    </location>
</feature>
<feature type="compositionally biased region" description="Basic and acidic residues" evidence="1">
    <location>
        <begin position="130"/>
        <end position="141"/>
    </location>
</feature>
<protein>
    <submittedName>
        <fullName evidence="2">Uncharacterized protein</fullName>
    </submittedName>
</protein>